<name>A0AA35LRE2_9HYPO</name>
<evidence type="ECO:0000313" key="2">
    <source>
        <dbReference type="EMBL" id="CAI6027724.1"/>
    </source>
</evidence>
<reference evidence="2" key="1">
    <citation type="submission" date="2023-01" db="EMBL/GenBank/DDBJ databases">
        <authorList>
            <person name="Piombo E."/>
        </authorList>
    </citation>
    <scope>NUCLEOTIDE SEQUENCE</scope>
</reference>
<organism evidence="2 3">
    <name type="scientific">Clonostachys chloroleuca</name>
    <dbReference type="NCBI Taxonomy" id="1926264"/>
    <lineage>
        <taxon>Eukaryota</taxon>
        <taxon>Fungi</taxon>
        <taxon>Dikarya</taxon>
        <taxon>Ascomycota</taxon>
        <taxon>Pezizomycotina</taxon>
        <taxon>Sordariomycetes</taxon>
        <taxon>Hypocreomycetidae</taxon>
        <taxon>Hypocreales</taxon>
        <taxon>Bionectriaceae</taxon>
        <taxon>Clonostachys</taxon>
    </lineage>
</organism>
<gene>
    <name evidence="2" type="ORF">CCHLO57077_00019330</name>
</gene>
<feature type="signal peptide" evidence="1">
    <location>
        <begin position="1"/>
        <end position="19"/>
    </location>
</feature>
<protein>
    <submittedName>
        <fullName evidence="2">Uncharacterized protein</fullName>
    </submittedName>
</protein>
<keyword evidence="3" id="KW-1185">Reference proteome</keyword>
<proteinExistence type="predicted"/>
<dbReference type="AlphaFoldDB" id="A0AA35LRE2"/>
<sequence>MKPFTLLLFTINSINLASAAAIVGPNNENSPILEKRSCFKAGASFGSQKQAALKAVQSACSSGLKGRYNKHETRNACYKIGGNKNVRLAISLSGPKAGSTGQMTTDECIEGLYREIAKCSKGGDSTFVQLALQF</sequence>
<keyword evidence="1" id="KW-0732">Signal</keyword>
<feature type="chain" id="PRO_5041308397" evidence="1">
    <location>
        <begin position="20"/>
        <end position="134"/>
    </location>
</feature>
<evidence type="ECO:0000313" key="3">
    <source>
        <dbReference type="Proteomes" id="UP001160390"/>
    </source>
</evidence>
<accession>A0AA35LRE2</accession>
<dbReference type="EMBL" id="CABFNP030000470">
    <property type="protein sequence ID" value="CAI6027724.1"/>
    <property type="molecule type" value="Genomic_DNA"/>
</dbReference>
<dbReference type="Proteomes" id="UP001160390">
    <property type="component" value="Unassembled WGS sequence"/>
</dbReference>
<evidence type="ECO:0000256" key="1">
    <source>
        <dbReference type="SAM" id="SignalP"/>
    </source>
</evidence>
<comment type="caution">
    <text evidence="2">The sequence shown here is derived from an EMBL/GenBank/DDBJ whole genome shotgun (WGS) entry which is preliminary data.</text>
</comment>